<proteinExistence type="predicted"/>
<dbReference type="AlphaFoldDB" id="A0A7X0JW98"/>
<evidence type="ECO:0008006" key="3">
    <source>
        <dbReference type="Google" id="ProtNLM"/>
    </source>
</evidence>
<accession>A0A7X0JW98</accession>
<dbReference type="SUPFAM" id="SSF53850">
    <property type="entry name" value="Periplasmic binding protein-like II"/>
    <property type="match status" value="1"/>
</dbReference>
<dbReference type="Gene3D" id="3.40.190.10">
    <property type="entry name" value="Periplasmic binding protein-like II"/>
    <property type="match status" value="1"/>
</dbReference>
<sequence>MLLVGANTSAYSQSPAHDAGRDAVELWFFQTNVRYHFRTEAIKLALSYSADMKPEIRLRPWTEPLTQQRAVSVIRSGEYPIFASLTEHRQFRLPELVRSDRNLAAGVMGFRVLLSQKDRLEKLKTIETLKQMRKQLRFGFGQHWLDYSILQANGLELVGTPHYSNLFPMLEAGRFDAIPRGLNEFVAEEQYWGKRYQSIRSFDTYALYYPYPVYLYMHKDYEWILERINYGVFRAQNDGSMRRLFEKHFADEIDWLNTKQPRLFVLRNDFVDPSLNIENLCWWVPQALLEQISPSESCH</sequence>
<dbReference type="EMBL" id="JACHHT010000003">
    <property type="protein sequence ID" value="MBB6523393.1"/>
    <property type="molecule type" value="Genomic_DNA"/>
</dbReference>
<gene>
    <name evidence="1" type="ORF">HNR48_003695</name>
</gene>
<evidence type="ECO:0000313" key="2">
    <source>
        <dbReference type="Proteomes" id="UP000528457"/>
    </source>
</evidence>
<dbReference type="RefSeq" id="WP_166847995.1">
    <property type="nucleotide sequence ID" value="NZ_JAAONY010000003.1"/>
</dbReference>
<keyword evidence="2" id="KW-1185">Reference proteome</keyword>
<organism evidence="1 2">
    <name type="scientific">Pseudoteredinibacter isoporae</name>
    <dbReference type="NCBI Taxonomy" id="570281"/>
    <lineage>
        <taxon>Bacteria</taxon>
        <taxon>Pseudomonadati</taxon>
        <taxon>Pseudomonadota</taxon>
        <taxon>Gammaproteobacteria</taxon>
        <taxon>Cellvibrionales</taxon>
        <taxon>Cellvibrionaceae</taxon>
        <taxon>Pseudoteredinibacter</taxon>
    </lineage>
</organism>
<dbReference type="Proteomes" id="UP000528457">
    <property type="component" value="Unassembled WGS sequence"/>
</dbReference>
<dbReference type="InParanoid" id="A0A7X0JW98"/>
<evidence type="ECO:0000313" key="1">
    <source>
        <dbReference type="EMBL" id="MBB6523393.1"/>
    </source>
</evidence>
<reference evidence="1 2" key="1">
    <citation type="submission" date="2020-08" db="EMBL/GenBank/DDBJ databases">
        <title>Genomic Encyclopedia of Type Strains, Phase IV (KMG-IV): sequencing the most valuable type-strain genomes for metagenomic binning, comparative biology and taxonomic classification.</title>
        <authorList>
            <person name="Goeker M."/>
        </authorList>
    </citation>
    <scope>NUCLEOTIDE SEQUENCE [LARGE SCALE GENOMIC DNA]</scope>
    <source>
        <strain evidence="1 2">DSM 22368</strain>
    </source>
</reference>
<name>A0A7X0JW98_9GAMM</name>
<protein>
    <recommendedName>
        <fullName evidence="3">Solute-binding protein family 3/N-terminal domain-containing protein</fullName>
    </recommendedName>
</protein>
<comment type="caution">
    <text evidence="1">The sequence shown here is derived from an EMBL/GenBank/DDBJ whole genome shotgun (WGS) entry which is preliminary data.</text>
</comment>